<dbReference type="OMA" id="DASHPNI"/>
<protein>
    <submittedName>
        <fullName evidence="3">MULE transposase domain-containing protein</fullName>
    </submittedName>
</protein>
<feature type="domain" description="MULE transposase" evidence="1">
    <location>
        <begin position="49"/>
        <end position="146"/>
    </location>
</feature>
<dbReference type="InterPro" id="IPR018289">
    <property type="entry name" value="MULE_transposase_dom"/>
</dbReference>
<accession>A0A915JDF0</accession>
<dbReference type="Proteomes" id="UP000887565">
    <property type="component" value="Unplaced"/>
</dbReference>
<keyword evidence="2" id="KW-1185">Reference proteome</keyword>
<proteinExistence type="predicted"/>
<name>A0A915JDF0_ROMCU</name>
<evidence type="ECO:0000313" key="2">
    <source>
        <dbReference type="Proteomes" id="UP000887565"/>
    </source>
</evidence>
<organism evidence="2 3">
    <name type="scientific">Romanomermis culicivorax</name>
    <name type="common">Nematode worm</name>
    <dbReference type="NCBI Taxonomy" id="13658"/>
    <lineage>
        <taxon>Eukaryota</taxon>
        <taxon>Metazoa</taxon>
        <taxon>Ecdysozoa</taxon>
        <taxon>Nematoda</taxon>
        <taxon>Enoplea</taxon>
        <taxon>Dorylaimia</taxon>
        <taxon>Mermithida</taxon>
        <taxon>Mermithoidea</taxon>
        <taxon>Mermithidae</taxon>
        <taxon>Romanomermis</taxon>
    </lineage>
</organism>
<dbReference type="AlphaFoldDB" id="A0A915JDF0"/>
<evidence type="ECO:0000313" key="3">
    <source>
        <dbReference type="WBParaSite" id="nRc.2.0.1.t24538-RA"/>
    </source>
</evidence>
<evidence type="ECO:0000259" key="1">
    <source>
        <dbReference type="Pfam" id="PF10551"/>
    </source>
</evidence>
<dbReference type="WBParaSite" id="nRc.2.0.1.t24538-RA">
    <property type="protein sequence ID" value="nRc.2.0.1.t24538-RA"/>
    <property type="gene ID" value="nRc.2.0.1.g24538"/>
</dbReference>
<reference evidence="3" key="1">
    <citation type="submission" date="2022-11" db="UniProtKB">
        <authorList>
            <consortium name="WormBaseParasite"/>
        </authorList>
    </citation>
    <scope>IDENTIFICATION</scope>
</reference>
<sequence length="365" mass="42324">FKVTERGRHAAPDSPFYRERWLLCSSRDEQAVVFASDQDISVMYESPHLIMDGTFKVAPDEFMQIYTIHAWGNYGHEAIPVAHAVMHSKTAASYAYVLSQIRQKLEAAHGGIGAIRFMHTDYEHAAHIAIRQIFPDVILKGCNFHFGQAINRKLQQIGLRFLWNDAGLTGEWLGCLKALAMLPSCLIRPAFVSIIGYPPVQQDDSVQAKLLAFRGYFENTWLNGNFPIDLWCQWDNSGPRTTNHAEGYHNRLNMIDLRDMNLAMRNFLHLLQPLHNRDQIRVRNLRRRVFQPKQRDQTYVELDDRIEAAKQRLVETTEQFWNIPDFNPDALPQNDFHVLMAEVHRFLRCVRFLIGKKSRVVINIE</sequence>
<dbReference type="Pfam" id="PF10551">
    <property type="entry name" value="MULE"/>
    <property type="match status" value="1"/>
</dbReference>